<dbReference type="EMBL" id="JACDTQ010000370">
    <property type="protein sequence ID" value="KAF5928528.1"/>
    <property type="molecule type" value="Genomic_DNA"/>
</dbReference>
<sequence>MLKLVEYWGRDDLAKRLANVNFLQDFALLIDIFEEFSLFSIALQSRSTNIQKKQSIFNYFDLLKPSPWPYEEQTLPRIAGGGKLYHLSDILKHEINLNDFQDFVDNNVKSNNCEMVVHVLNSRSRIKQ</sequence>
<comment type="caution">
    <text evidence="1">The sequence shown here is derived from an EMBL/GenBank/DDBJ whole genome shotgun (WGS) entry which is preliminary data.</text>
</comment>
<gene>
    <name evidence="1" type="ORF">HPG69_015134</name>
</gene>
<organism evidence="1 2">
    <name type="scientific">Diceros bicornis minor</name>
    <name type="common">South-central black rhinoceros</name>
    <dbReference type="NCBI Taxonomy" id="77932"/>
    <lineage>
        <taxon>Eukaryota</taxon>
        <taxon>Metazoa</taxon>
        <taxon>Chordata</taxon>
        <taxon>Craniata</taxon>
        <taxon>Vertebrata</taxon>
        <taxon>Euteleostomi</taxon>
        <taxon>Mammalia</taxon>
        <taxon>Eutheria</taxon>
        <taxon>Laurasiatheria</taxon>
        <taxon>Perissodactyla</taxon>
        <taxon>Rhinocerotidae</taxon>
        <taxon>Diceros</taxon>
    </lineage>
</organism>
<evidence type="ECO:0000313" key="1">
    <source>
        <dbReference type="EMBL" id="KAF5928528.1"/>
    </source>
</evidence>
<evidence type="ECO:0000313" key="2">
    <source>
        <dbReference type="Proteomes" id="UP000551758"/>
    </source>
</evidence>
<accession>A0A7J7FKU6</accession>
<proteinExistence type="predicted"/>
<dbReference type="Proteomes" id="UP000551758">
    <property type="component" value="Unassembled WGS sequence"/>
</dbReference>
<protein>
    <submittedName>
        <fullName evidence="1">Uncharacterized protein</fullName>
    </submittedName>
</protein>
<reference evidence="1 2" key="1">
    <citation type="journal article" date="2020" name="Mol. Biol. Evol.">
        <title>Interspecific Gene Flow and the Evolution of Specialization in Black and White Rhinoceros.</title>
        <authorList>
            <person name="Moodley Y."/>
            <person name="Westbury M.V."/>
            <person name="Russo I.M."/>
            <person name="Gopalakrishnan S."/>
            <person name="Rakotoarivelo A."/>
            <person name="Olsen R.A."/>
            <person name="Prost S."/>
            <person name="Tunstall T."/>
            <person name="Ryder O.A."/>
            <person name="Dalen L."/>
            <person name="Bruford M.W."/>
        </authorList>
    </citation>
    <scope>NUCLEOTIDE SEQUENCE [LARGE SCALE GENOMIC DNA]</scope>
    <source>
        <strain evidence="1">SBR-YM</strain>
        <tissue evidence="1">Skin</tissue>
    </source>
</reference>
<name>A0A7J7FKU6_DICBM</name>
<keyword evidence="2" id="KW-1185">Reference proteome</keyword>
<dbReference type="AlphaFoldDB" id="A0A7J7FKU6"/>